<sequence length="1164" mass="118460">MTHDHKRVALASCLTLVLLAGFPQTSWSLPRTWIGGNVDWDDAGSTANWTPADEPDADDEAIFNSANTVNLGTGNSIQALTMSAGIDLNINGQNLTIDGLVQLTGASTILIISGSNADVDAGSVTINSGGAVQMAGGQMLIAGLLDINAGGTLRGYGTVSFSDVLAVPTTLLSNDGTISASHPSPVLFGAPIVDILSISSSSANSRIDLDGVGVAGAVTVGRNQTLDVNDPLSDAFSGSMLLSHNSTFDILYPWTLDTGTITATNGFVDGGIFPDTPADVSVIAGAALTQTGGTITVADTDGTLRVDAPLTMNGGTLTNNGLLIFNADATIAAGANFALGAGSDFTVGEGRTVTINQTNFNMDGTVVNGTRITVNSEGRLNIDVSDYDSDSITNRFDGVLTINSGFITVNSADAEFVMDGTLNMNNLSDNVAGIAGWNAGSEPLDIGDDTGSLDAKFNAGGAGSIQIAAADIDFNSDADIHVLAGVSLDFLNLVNFNTVNGANNAEFTGAGRISFTDDVNVNEAVTLNMVGGTVDLDGTDGIGDTINVDAPLTINAAHMSNFGNVNGGGGPNTLDVNNSVGTGVLTVNLDDPADEWTLNAPGMISLVNDNVAATLLTGSDVNLNGQVTVTGDVRTTARVDIGSTSVINITTANEPLRLAGGDNSSDPNTIDGGLITGIGPIAADTGKALHGFGTINSGIDFDGSSNLKADDGTLTLSGSLIDVNILGTADTDGMLNIPAAWNTSTGSGVGSIGVVSLSGGTLQGGVITNDNINGIQGFGTVTSRVINNAKLIAANGPTLIVQTAGNNNDWDGGTGTGELRGSGATLEVRDIGQEVFTGTVTANAGGRVFTNGISFDFSPASTINLDNGTLESANNVFINGTVTVGAGPESTIKTGDANFLDFNATSSTTLIGNLRAQSPNTEIAAGATFSGTGALVVPDGSFAVADANANVNVLLINDGVLRPAGFDTVGRVDVKDYQQGDTGELFTELTGTGLNQFDRLVVNGAALLDGYLNIDIDGGFIPALGNTFNILTASGGVSGVFDYVDVSGMPVGLAFHLNYQPTFVQLQVVNKPNFSADFDDDGDVDPTDVTIWKGAFNLSQLGDADGDNDSDGNDFLLWQRQFGSIPAVAAATAVPEPETLLLIVVAAVSLRQIGGGWRQERVSA</sequence>
<gene>
    <name evidence="1" type="ORF">I41_23980</name>
</gene>
<proteinExistence type="predicted"/>
<name>A0A517TXX7_9BACT</name>
<dbReference type="EMBL" id="CP036339">
    <property type="protein sequence ID" value="QDT73209.1"/>
    <property type="molecule type" value="Genomic_DNA"/>
</dbReference>
<evidence type="ECO:0000313" key="1">
    <source>
        <dbReference type="EMBL" id="QDT73209.1"/>
    </source>
</evidence>
<dbReference type="RefSeq" id="WP_145432739.1">
    <property type="nucleotide sequence ID" value="NZ_CP036339.1"/>
</dbReference>
<evidence type="ECO:0000313" key="2">
    <source>
        <dbReference type="Proteomes" id="UP000317909"/>
    </source>
</evidence>
<accession>A0A517TXX7</accession>
<reference evidence="1 2" key="1">
    <citation type="submission" date="2019-02" db="EMBL/GenBank/DDBJ databases">
        <title>Deep-cultivation of Planctomycetes and their phenomic and genomic characterization uncovers novel biology.</title>
        <authorList>
            <person name="Wiegand S."/>
            <person name="Jogler M."/>
            <person name="Boedeker C."/>
            <person name="Pinto D."/>
            <person name="Vollmers J."/>
            <person name="Rivas-Marin E."/>
            <person name="Kohn T."/>
            <person name="Peeters S.H."/>
            <person name="Heuer A."/>
            <person name="Rast P."/>
            <person name="Oberbeckmann S."/>
            <person name="Bunk B."/>
            <person name="Jeske O."/>
            <person name="Meyerdierks A."/>
            <person name="Storesund J.E."/>
            <person name="Kallscheuer N."/>
            <person name="Luecker S."/>
            <person name="Lage O.M."/>
            <person name="Pohl T."/>
            <person name="Merkel B.J."/>
            <person name="Hornburger P."/>
            <person name="Mueller R.-W."/>
            <person name="Bruemmer F."/>
            <person name="Labrenz M."/>
            <person name="Spormann A.M."/>
            <person name="Op den Camp H."/>
            <person name="Overmann J."/>
            <person name="Amann R."/>
            <person name="Jetten M.S.M."/>
            <person name="Mascher T."/>
            <person name="Medema M.H."/>
            <person name="Devos D.P."/>
            <person name="Kaster A.-K."/>
            <person name="Ovreas L."/>
            <person name="Rohde M."/>
            <person name="Galperin M.Y."/>
            <person name="Jogler C."/>
        </authorList>
    </citation>
    <scope>NUCLEOTIDE SEQUENCE [LARGE SCALE GENOMIC DNA]</scope>
    <source>
        <strain evidence="1 2">I41</strain>
    </source>
</reference>
<dbReference type="OrthoDB" id="221300at2"/>
<keyword evidence="2" id="KW-1185">Reference proteome</keyword>
<dbReference type="KEGG" id="llh:I41_23980"/>
<dbReference type="AlphaFoldDB" id="A0A517TXX7"/>
<dbReference type="Proteomes" id="UP000317909">
    <property type="component" value="Chromosome"/>
</dbReference>
<organism evidence="1 2">
    <name type="scientific">Lacipirellula limnantheis</name>
    <dbReference type="NCBI Taxonomy" id="2528024"/>
    <lineage>
        <taxon>Bacteria</taxon>
        <taxon>Pseudomonadati</taxon>
        <taxon>Planctomycetota</taxon>
        <taxon>Planctomycetia</taxon>
        <taxon>Pirellulales</taxon>
        <taxon>Lacipirellulaceae</taxon>
        <taxon>Lacipirellula</taxon>
    </lineage>
</organism>
<protein>
    <recommendedName>
        <fullName evidence="3">Autotransporter-associated beta strand repeat protein</fullName>
    </recommendedName>
</protein>
<evidence type="ECO:0008006" key="3">
    <source>
        <dbReference type="Google" id="ProtNLM"/>
    </source>
</evidence>